<evidence type="ECO:0008006" key="12">
    <source>
        <dbReference type="Google" id="ProtNLM"/>
    </source>
</evidence>
<keyword evidence="5 9" id="KW-1133">Transmembrane helix</keyword>
<keyword evidence="3" id="KW-0808">Transferase</keyword>
<dbReference type="EMBL" id="VUOB01000061">
    <property type="protein sequence ID" value="KAA2254427.1"/>
    <property type="molecule type" value="Genomic_DNA"/>
</dbReference>
<keyword evidence="11" id="KW-1185">Reference proteome</keyword>
<evidence type="ECO:0000256" key="2">
    <source>
        <dbReference type="ARBA" id="ARBA00022676"/>
    </source>
</evidence>
<feature type="transmembrane region" description="Helical" evidence="9">
    <location>
        <begin position="401"/>
        <end position="419"/>
    </location>
</feature>
<dbReference type="Proteomes" id="UP000323454">
    <property type="component" value="Unassembled WGS sequence"/>
</dbReference>
<evidence type="ECO:0000313" key="10">
    <source>
        <dbReference type="EMBL" id="KAA2254427.1"/>
    </source>
</evidence>
<dbReference type="RefSeq" id="WP_149853223.1">
    <property type="nucleotide sequence ID" value="NZ_VUOB01000061.1"/>
</dbReference>
<dbReference type="GO" id="GO:0016020">
    <property type="term" value="C:membrane"/>
    <property type="evidence" value="ECO:0007669"/>
    <property type="project" value="UniProtKB-SubCell"/>
</dbReference>
<feature type="transmembrane region" description="Helical" evidence="9">
    <location>
        <begin position="431"/>
        <end position="453"/>
    </location>
</feature>
<organism evidence="10 11">
    <name type="scientific">Solihabitans fulvus</name>
    <dbReference type="NCBI Taxonomy" id="1892852"/>
    <lineage>
        <taxon>Bacteria</taxon>
        <taxon>Bacillati</taxon>
        <taxon>Actinomycetota</taxon>
        <taxon>Actinomycetes</taxon>
        <taxon>Pseudonocardiales</taxon>
        <taxon>Pseudonocardiaceae</taxon>
        <taxon>Solihabitans</taxon>
    </lineage>
</organism>
<reference evidence="10 11" key="1">
    <citation type="submission" date="2019-09" db="EMBL/GenBank/DDBJ databases">
        <title>Goodfellowia gen. nov., a new genus of the Pseudonocardineae related to Actinoalloteichus, containing Goodfellowia coeruleoviolacea gen. nov., comb. nov. gen. nov., comb. nov.</title>
        <authorList>
            <person name="Labeda D."/>
        </authorList>
    </citation>
    <scope>NUCLEOTIDE SEQUENCE [LARGE SCALE GENOMIC DNA]</scope>
    <source>
        <strain evidence="10 11">AN110305</strain>
    </source>
</reference>
<sequence length="530" mass="55733">MAKADGDPVVAVRDPEPGALDGGERRQLDLVRRFGTIGALLMMVGSLGASATPIFNPVPGVPVLGMFSRMPSVALAIAWSGIFMIVLAWLWLGRLVRPGRIRLLSRVQMDRTLVMWVAPLLLVLPMFSKDVYSYLAQSEIAARGMDPYTVGPGPALGNDNPLARGVPNIWRETPAPYGPLFLAVGRVISAIVGNHVVTGVYLHRLLALVGVAMIVWALPRLAPRFGVQPVFALWLGAANPLVIFHLVAGAHNDGLAIGLMLVGFELALRKMPVVAPGMSPPPRQPGEIPWVIVGATVITLGAAVKIPAALALGFLGVLIARRWGGRFSDLLKAAAVLTPVFLVVLAASSLGTGLGFGWASTLDVAKTVKSWLSPTTALGYLGGGIGLVLGLGNHTESMIGVTRLIGQAVSVPICAKLLWDALKGRIKPMNGLGAGVGAVLILGPTVQPWYFLWALLPLATAMIGARFRIVATVTSAAIALVIPPTGGTFDGRAFVVPQAVVAALIVVALCLFVARRRLAPLWRGKTEPTV</sequence>
<evidence type="ECO:0000256" key="1">
    <source>
        <dbReference type="ARBA" id="ARBA00004141"/>
    </source>
</evidence>
<dbReference type="Pfam" id="PF26314">
    <property type="entry name" value="MptA_B_family"/>
    <property type="match status" value="1"/>
</dbReference>
<proteinExistence type="inferred from homology"/>
<feature type="transmembrane region" description="Helical" evidence="9">
    <location>
        <begin position="113"/>
        <end position="128"/>
    </location>
</feature>
<evidence type="ECO:0000256" key="7">
    <source>
        <dbReference type="ARBA" id="ARBA00043987"/>
    </source>
</evidence>
<evidence type="ECO:0000256" key="4">
    <source>
        <dbReference type="ARBA" id="ARBA00022692"/>
    </source>
</evidence>
<comment type="similarity">
    <text evidence="7">Belongs to the MptA/B family.</text>
</comment>
<dbReference type="InterPro" id="IPR049829">
    <property type="entry name" value="MptA/B-like"/>
</dbReference>
<dbReference type="AlphaFoldDB" id="A0A5B2WWV2"/>
<accession>A0A5B2WWV2</accession>
<feature type="transmembrane region" description="Helical" evidence="9">
    <location>
        <begin position="330"/>
        <end position="351"/>
    </location>
</feature>
<evidence type="ECO:0000313" key="11">
    <source>
        <dbReference type="Proteomes" id="UP000323454"/>
    </source>
</evidence>
<feature type="transmembrane region" description="Helical" evidence="9">
    <location>
        <begin position="371"/>
        <end position="389"/>
    </location>
</feature>
<dbReference type="GO" id="GO:0016757">
    <property type="term" value="F:glycosyltransferase activity"/>
    <property type="evidence" value="ECO:0007669"/>
    <property type="project" value="UniProtKB-KW"/>
</dbReference>
<dbReference type="OrthoDB" id="5242303at2"/>
<keyword evidence="4 9" id="KW-0812">Transmembrane</keyword>
<name>A0A5B2WWV2_9PSEU</name>
<evidence type="ECO:0000256" key="3">
    <source>
        <dbReference type="ARBA" id="ARBA00022679"/>
    </source>
</evidence>
<evidence type="ECO:0000256" key="6">
    <source>
        <dbReference type="ARBA" id="ARBA00023136"/>
    </source>
</evidence>
<evidence type="ECO:0000256" key="5">
    <source>
        <dbReference type="ARBA" id="ARBA00022989"/>
    </source>
</evidence>
<protein>
    <recommendedName>
        <fullName evidence="12">Alpha-1,6-mannosyltransferase</fullName>
    </recommendedName>
</protein>
<feature type="transmembrane region" description="Helical" evidence="9">
    <location>
        <begin position="72"/>
        <end position="92"/>
    </location>
</feature>
<comment type="caution">
    <text evidence="10">The sequence shown here is derived from an EMBL/GenBank/DDBJ whole genome shotgun (WGS) entry which is preliminary data.</text>
</comment>
<keyword evidence="6 9" id="KW-0472">Membrane</keyword>
<feature type="transmembrane region" description="Helical" evidence="9">
    <location>
        <begin position="288"/>
        <end position="318"/>
    </location>
</feature>
<feature type="transmembrane region" description="Helical" evidence="9">
    <location>
        <begin position="201"/>
        <end position="218"/>
    </location>
</feature>
<evidence type="ECO:0000256" key="8">
    <source>
        <dbReference type="SAM" id="MobiDB-lite"/>
    </source>
</evidence>
<feature type="region of interest" description="Disordered" evidence="8">
    <location>
        <begin position="1"/>
        <end position="21"/>
    </location>
</feature>
<feature type="transmembrane region" description="Helical" evidence="9">
    <location>
        <begin position="494"/>
        <end position="514"/>
    </location>
</feature>
<dbReference type="NCBIfam" id="NF038066">
    <property type="entry name" value="MptB"/>
    <property type="match status" value="1"/>
</dbReference>
<feature type="transmembrane region" description="Helical" evidence="9">
    <location>
        <begin position="34"/>
        <end position="52"/>
    </location>
</feature>
<reference evidence="10 11" key="2">
    <citation type="submission" date="2019-09" db="EMBL/GenBank/DDBJ databases">
        <authorList>
            <person name="Jin C."/>
        </authorList>
    </citation>
    <scope>NUCLEOTIDE SEQUENCE [LARGE SCALE GENOMIC DNA]</scope>
    <source>
        <strain evidence="10 11">AN110305</strain>
    </source>
</reference>
<comment type="subcellular location">
    <subcellularLocation>
        <location evidence="1">Membrane</location>
        <topology evidence="1">Multi-pass membrane protein</topology>
    </subcellularLocation>
</comment>
<feature type="transmembrane region" description="Helical" evidence="9">
    <location>
        <begin position="465"/>
        <end position="482"/>
    </location>
</feature>
<feature type="transmembrane region" description="Helical" evidence="9">
    <location>
        <begin position="230"/>
        <end position="251"/>
    </location>
</feature>
<evidence type="ECO:0000256" key="9">
    <source>
        <dbReference type="SAM" id="Phobius"/>
    </source>
</evidence>
<gene>
    <name evidence="10" type="ORF">F0L68_30040</name>
</gene>
<keyword evidence="2" id="KW-0328">Glycosyltransferase</keyword>